<comment type="caution">
    <text evidence="8">The sequence shown here is derived from an EMBL/GenBank/DDBJ whole genome shotgun (WGS) entry which is preliminary data.</text>
</comment>
<dbReference type="AlphaFoldDB" id="A0A7W6WK62"/>
<dbReference type="GO" id="GO:0005829">
    <property type="term" value="C:cytosol"/>
    <property type="evidence" value="ECO:0007669"/>
    <property type="project" value="TreeGrafter"/>
</dbReference>
<feature type="compositionally biased region" description="Low complexity" evidence="7">
    <location>
        <begin position="1"/>
        <end position="37"/>
    </location>
</feature>
<proteinExistence type="inferred from homology"/>
<evidence type="ECO:0000256" key="6">
    <source>
        <dbReference type="HAMAP-Rule" id="MF_00337"/>
    </source>
</evidence>
<dbReference type="InterPro" id="IPR037004">
    <property type="entry name" value="Exonuc_VII_ssu_sf"/>
</dbReference>
<keyword evidence="2 6" id="KW-0963">Cytoplasm</keyword>
<keyword evidence="4 6" id="KW-0378">Hydrolase</keyword>
<reference evidence="8 9" key="1">
    <citation type="submission" date="2020-08" db="EMBL/GenBank/DDBJ databases">
        <title>Genome sequencing of Purple Non-Sulfur Bacteria from various extreme environments.</title>
        <authorList>
            <person name="Mayer M."/>
        </authorList>
    </citation>
    <scope>NUCLEOTIDE SEQUENCE [LARGE SCALE GENOMIC DNA]</scope>
    <source>
        <strain evidence="8 9">JA135</strain>
    </source>
</reference>
<organism evidence="8 9">
    <name type="scientific">Roseospira goensis</name>
    <dbReference type="NCBI Taxonomy" id="391922"/>
    <lineage>
        <taxon>Bacteria</taxon>
        <taxon>Pseudomonadati</taxon>
        <taxon>Pseudomonadota</taxon>
        <taxon>Alphaproteobacteria</taxon>
        <taxon>Rhodospirillales</taxon>
        <taxon>Rhodospirillaceae</taxon>
        <taxon>Roseospira</taxon>
    </lineage>
</organism>
<dbReference type="PANTHER" id="PTHR34137">
    <property type="entry name" value="EXODEOXYRIBONUCLEASE 7 SMALL SUBUNIT"/>
    <property type="match status" value="1"/>
</dbReference>
<dbReference type="SUPFAM" id="SSF116842">
    <property type="entry name" value="XseB-like"/>
    <property type="match status" value="1"/>
</dbReference>
<dbReference type="HAMAP" id="MF_00337">
    <property type="entry name" value="Exonuc_7_S"/>
    <property type="match status" value="1"/>
</dbReference>
<evidence type="ECO:0000256" key="4">
    <source>
        <dbReference type="ARBA" id="ARBA00022801"/>
    </source>
</evidence>
<dbReference type="Pfam" id="PF02609">
    <property type="entry name" value="Exonuc_VII_S"/>
    <property type="match status" value="1"/>
</dbReference>
<dbReference type="Proteomes" id="UP000555728">
    <property type="component" value="Unassembled WGS sequence"/>
</dbReference>
<feature type="region of interest" description="Disordered" evidence="7">
    <location>
        <begin position="1"/>
        <end position="50"/>
    </location>
</feature>
<comment type="similarity">
    <text evidence="1 6">Belongs to the XseB family.</text>
</comment>
<evidence type="ECO:0000256" key="7">
    <source>
        <dbReference type="SAM" id="MobiDB-lite"/>
    </source>
</evidence>
<feature type="region of interest" description="Disordered" evidence="7">
    <location>
        <begin position="107"/>
        <end position="126"/>
    </location>
</feature>
<dbReference type="Gene3D" id="1.10.287.1040">
    <property type="entry name" value="Exonuclease VII, small subunit"/>
    <property type="match status" value="1"/>
</dbReference>
<accession>A0A7W6WK62</accession>
<keyword evidence="5 6" id="KW-0269">Exonuclease</keyword>
<dbReference type="RefSeq" id="WP_184432631.1">
    <property type="nucleotide sequence ID" value="NZ_JACIGI010000007.1"/>
</dbReference>
<dbReference type="InterPro" id="IPR003761">
    <property type="entry name" value="Exonuc_VII_S"/>
</dbReference>
<sequence length="126" mass="12743">MASKTSKPSASASSGDPPPKAAAASADPAAPGSSADPPSGPPSGPPEDIARLSFEEALRALEEIVQHLETGRVDLDAAVAAYERGVWLRKHCEARLGEARAKVERIGTGTSTGADGGVTTAPLDVE</sequence>
<keyword evidence="3 6" id="KW-0540">Nuclease</keyword>
<evidence type="ECO:0000256" key="2">
    <source>
        <dbReference type="ARBA" id="ARBA00022490"/>
    </source>
</evidence>
<name>A0A7W6WK62_9PROT</name>
<evidence type="ECO:0000256" key="5">
    <source>
        <dbReference type="ARBA" id="ARBA00022839"/>
    </source>
</evidence>
<comment type="function">
    <text evidence="6">Bidirectionally degrades single-stranded DNA into large acid-insoluble oligonucleotides, which are then degraded further into small acid-soluble oligonucleotides.</text>
</comment>
<evidence type="ECO:0000256" key="3">
    <source>
        <dbReference type="ARBA" id="ARBA00022722"/>
    </source>
</evidence>
<dbReference type="GO" id="GO:0008855">
    <property type="term" value="F:exodeoxyribonuclease VII activity"/>
    <property type="evidence" value="ECO:0007669"/>
    <property type="project" value="UniProtKB-UniRule"/>
</dbReference>
<dbReference type="EC" id="3.1.11.6" evidence="6"/>
<dbReference type="PANTHER" id="PTHR34137:SF1">
    <property type="entry name" value="EXODEOXYRIBONUCLEASE 7 SMALL SUBUNIT"/>
    <property type="match status" value="1"/>
</dbReference>
<evidence type="ECO:0000313" key="8">
    <source>
        <dbReference type="EMBL" id="MBB4285434.1"/>
    </source>
</evidence>
<protein>
    <recommendedName>
        <fullName evidence="6">Exodeoxyribonuclease 7 small subunit</fullName>
        <ecNumber evidence="6">3.1.11.6</ecNumber>
    </recommendedName>
    <alternativeName>
        <fullName evidence="6">Exodeoxyribonuclease VII small subunit</fullName>
        <shortName evidence="6">Exonuclease VII small subunit</shortName>
    </alternativeName>
</protein>
<evidence type="ECO:0000313" key="9">
    <source>
        <dbReference type="Proteomes" id="UP000555728"/>
    </source>
</evidence>
<dbReference type="NCBIfam" id="NF002139">
    <property type="entry name" value="PRK00977.1-3"/>
    <property type="match status" value="1"/>
</dbReference>
<comment type="subcellular location">
    <subcellularLocation>
        <location evidence="6">Cytoplasm</location>
    </subcellularLocation>
</comment>
<dbReference type="GO" id="GO:0009318">
    <property type="term" value="C:exodeoxyribonuclease VII complex"/>
    <property type="evidence" value="ECO:0007669"/>
    <property type="project" value="UniProtKB-UniRule"/>
</dbReference>
<dbReference type="GO" id="GO:0006308">
    <property type="term" value="P:DNA catabolic process"/>
    <property type="evidence" value="ECO:0007669"/>
    <property type="project" value="UniProtKB-UniRule"/>
</dbReference>
<comment type="catalytic activity">
    <reaction evidence="6">
        <text>Exonucleolytic cleavage in either 5'- to 3'- or 3'- to 5'-direction to yield nucleoside 5'-phosphates.</text>
        <dbReference type="EC" id="3.1.11.6"/>
    </reaction>
</comment>
<evidence type="ECO:0000256" key="1">
    <source>
        <dbReference type="ARBA" id="ARBA00009998"/>
    </source>
</evidence>
<dbReference type="EMBL" id="JACIGI010000007">
    <property type="protein sequence ID" value="MBB4285434.1"/>
    <property type="molecule type" value="Genomic_DNA"/>
</dbReference>
<keyword evidence="9" id="KW-1185">Reference proteome</keyword>
<gene>
    <name evidence="6" type="primary">xseB</name>
    <name evidence="8" type="ORF">GGD88_001152</name>
</gene>
<comment type="subunit">
    <text evidence="6">Heterooligomer composed of large and small subunits.</text>
</comment>
<dbReference type="NCBIfam" id="TIGR01280">
    <property type="entry name" value="xseB"/>
    <property type="match status" value="1"/>
</dbReference>